<gene>
    <name evidence="2" type="ORF">P5673_009377</name>
</gene>
<organism evidence="2 3">
    <name type="scientific">Acropora cervicornis</name>
    <name type="common">Staghorn coral</name>
    <dbReference type="NCBI Taxonomy" id="6130"/>
    <lineage>
        <taxon>Eukaryota</taxon>
        <taxon>Metazoa</taxon>
        <taxon>Cnidaria</taxon>
        <taxon>Anthozoa</taxon>
        <taxon>Hexacorallia</taxon>
        <taxon>Scleractinia</taxon>
        <taxon>Astrocoeniina</taxon>
        <taxon>Acroporidae</taxon>
        <taxon>Acropora</taxon>
    </lineage>
</organism>
<reference evidence="2" key="2">
    <citation type="journal article" date="2023" name="Science">
        <title>Genomic signatures of disease resistance in endangered staghorn corals.</title>
        <authorList>
            <person name="Vollmer S.V."/>
            <person name="Selwyn J.D."/>
            <person name="Despard B.A."/>
            <person name="Roesel C.L."/>
        </authorList>
    </citation>
    <scope>NUCLEOTIDE SEQUENCE</scope>
    <source>
        <strain evidence="2">K2</strain>
    </source>
</reference>
<evidence type="ECO:0000313" key="3">
    <source>
        <dbReference type="Proteomes" id="UP001249851"/>
    </source>
</evidence>
<dbReference type="EMBL" id="JARQWQ010000016">
    <property type="protein sequence ID" value="KAK2566705.1"/>
    <property type="molecule type" value="Genomic_DNA"/>
</dbReference>
<evidence type="ECO:0000313" key="2">
    <source>
        <dbReference type="EMBL" id="KAK2566705.1"/>
    </source>
</evidence>
<dbReference type="Gene3D" id="3.40.50.150">
    <property type="entry name" value="Vaccinia Virus protein VP39"/>
    <property type="match status" value="1"/>
</dbReference>
<dbReference type="AlphaFoldDB" id="A0AAD9VAE2"/>
<evidence type="ECO:0000259" key="1">
    <source>
        <dbReference type="Pfam" id="PF13847"/>
    </source>
</evidence>
<dbReference type="CDD" id="cd02440">
    <property type="entry name" value="AdoMet_MTases"/>
    <property type="match status" value="1"/>
</dbReference>
<name>A0AAD9VAE2_ACRCE</name>
<feature type="domain" description="Methyltransferase" evidence="1">
    <location>
        <begin position="36"/>
        <end position="99"/>
    </location>
</feature>
<dbReference type="InterPro" id="IPR029063">
    <property type="entry name" value="SAM-dependent_MTases_sf"/>
</dbReference>
<accession>A0AAD9VAE2</accession>
<dbReference type="InterPro" id="IPR025714">
    <property type="entry name" value="Methyltranfer_dom"/>
</dbReference>
<proteinExistence type="predicted"/>
<keyword evidence="3" id="KW-1185">Reference proteome</keyword>
<dbReference type="Pfam" id="PF13847">
    <property type="entry name" value="Methyltransf_31"/>
    <property type="match status" value="1"/>
</dbReference>
<reference evidence="2" key="1">
    <citation type="journal article" date="2023" name="G3 (Bethesda)">
        <title>Whole genome assembly and annotation of the endangered Caribbean coral Acropora cervicornis.</title>
        <authorList>
            <person name="Selwyn J.D."/>
            <person name="Vollmer S.V."/>
        </authorList>
    </citation>
    <scope>NUCLEOTIDE SEQUENCE</scope>
    <source>
        <strain evidence="2">K2</strain>
    </source>
</reference>
<dbReference type="Proteomes" id="UP001249851">
    <property type="component" value="Unassembled WGS sequence"/>
</dbReference>
<dbReference type="SUPFAM" id="SSF53335">
    <property type="entry name" value="S-adenosyl-L-methionine-dependent methyltransferases"/>
    <property type="match status" value="1"/>
</dbReference>
<protein>
    <submittedName>
        <fullName evidence="2">Ubiquinone/menaquinone biosynthesis C-methyltransferase UbiE</fullName>
    </submittedName>
</protein>
<keyword evidence="2" id="KW-0830">Ubiquinone</keyword>
<sequence>MSNFCFRSSAKGYQQASLTNQKRVGVEFIESEVCPQSGDAILDLGCGTGELAAYLARLVGPQGNVVGVDPDKERLKLARLSHRGVKNLSFFDGNASRISEISPQNTST</sequence>
<comment type="caution">
    <text evidence="2">The sequence shown here is derived from an EMBL/GenBank/DDBJ whole genome shotgun (WGS) entry which is preliminary data.</text>
</comment>